<evidence type="ECO:0000313" key="1">
    <source>
        <dbReference type="EMBL" id="KAK7243838.1"/>
    </source>
</evidence>
<gene>
    <name evidence="1" type="ORF">RIF29_38650</name>
</gene>
<sequence>MVRMLLISSYKLNSCRHNHMCFVKEGGKAVTITPLGLPEAIEFVLTYQGSILVKFRPYLEGGQVKPIPYRFAPRLQSQFLRLLKPIPVWKLQQP</sequence>
<reference evidence="1 2" key="1">
    <citation type="submission" date="2024-01" db="EMBL/GenBank/DDBJ databases">
        <title>The genomes of 5 underutilized Papilionoideae crops provide insights into root nodulation and disease resistanc.</title>
        <authorList>
            <person name="Yuan L."/>
        </authorList>
    </citation>
    <scope>NUCLEOTIDE SEQUENCE [LARGE SCALE GENOMIC DNA]</scope>
    <source>
        <strain evidence="1">ZHUSHIDOU_FW_LH</strain>
        <tissue evidence="1">Leaf</tissue>
    </source>
</reference>
<protein>
    <submittedName>
        <fullName evidence="1">Uncharacterized protein</fullName>
    </submittedName>
</protein>
<keyword evidence="2" id="KW-1185">Reference proteome</keyword>
<dbReference type="Proteomes" id="UP001372338">
    <property type="component" value="Unassembled WGS sequence"/>
</dbReference>
<dbReference type="EMBL" id="JAYWIO010000008">
    <property type="protein sequence ID" value="KAK7243838.1"/>
    <property type="molecule type" value="Genomic_DNA"/>
</dbReference>
<evidence type="ECO:0000313" key="2">
    <source>
        <dbReference type="Proteomes" id="UP001372338"/>
    </source>
</evidence>
<proteinExistence type="predicted"/>
<organism evidence="1 2">
    <name type="scientific">Crotalaria pallida</name>
    <name type="common">Smooth rattlebox</name>
    <name type="synonym">Crotalaria striata</name>
    <dbReference type="NCBI Taxonomy" id="3830"/>
    <lineage>
        <taxon>Eukaryota</taxon>
        <taxon>Viridiplantae</taxon>
        <taxon>Streptophyta</taxon>
        <taxon>Embryophyta</taxon>
        <taxon>Tracheophyta</taxon>
        <taxon>Spermatophyta</taxon>
        <taxon>Magnoliopsida</taxon>
        <taxon>eudicotyledons</taxon>
        <taxon>Gunneridae</taxon>
        <taxon>Pentapetalae</taxon>
        <taxon>rosids</taxon>
        <taxon>fabids</taxon>
        <taxon>Fabales</taxon>
        <taxon>Fabaceae</taxon>
        <taxon>Papilionoideae</taxon>
        <taxon>50 kb inversion clade</taxon>
        <taxon>genistoids sensu lato</taxon>
        <taxon>core genistoids</taxon>
        <taxon>Crotalarieae</taxon>
        <taxon>Crotalaria</taxon>
    </lineage>
</organism>
<comment type="caution">
    <text evidence="1">The sequence shown here is derived from an EMBL/GenBank/DDBJ whole genome shotgun (WGS) entry which is preliminary data.</text>
</comment>
<dbReference type="AlphaFoldDB" id="A0AAN9DZR1"/>
<accession>A0AAN9DZR1</accession>
<name>A0AAN9DZR1_CROPI</name>